<dbReference type="PANTHER" id="PTHR30620:SF16">
    <property type="entry name" value="LYSOSOMAL BETA GLUCOSIDASE"/>
    <property type="match status" value="1"/>
</dbReference>
<dbReference type="InterPro" id="IPR051915">
    <property type="entry name" value="Cellulose_Degrad_GH3"/>
</dbReference>
<evidence type="ECO:0000256" key="3">
    <source>
        <dbReference type="ARBA" id="ARBA00012744"/>
    </source>
</evidence>
<accession>A0A2A4G6I6</accession>
<dbReference type="EC" id="3.2.1.21" evidence="3"/>
<reference evidence="10 11" key="1">
    <citation type="submission" date="2017-04" db="EMBL/GenBank/DDBJ databases">
        <title>A new member of the family Flavobacteriaceae isolated from ascidians.</title>
        <authorList>
            <person name="Chen L."/>
        </authorList>
    </citation>
    <scope>NUCLEOTIDE SEQUENCE [LARGE SCALE GENOMIC DNA]</scope>
    <source>
        <strain evidence="10 11">HQA918</strain>
    </source>
</reference>
<dbReference type="PANTHER" id="PTHR30620">
    <property type="entry name" value="PERIPLASMIC BETA-GLUCOSIDASE-RELATED"/>
    <property type="match status" value="1"/>
</dbReference>
<dbReference type="OrthoDB" id="9805821at2"/>
<keyword evidence="11" id="KW-1185">Reference proteome</keyword>
<evidence type="ECO:0000259" key="8">
    <source>
        <dbReference type="Pfam" id="PF00933"/>
    </source>
</evidence>
<dbReference type="InterPro" id="IPR002772">
    <property type="entry name" value="Glyco_hydro_3_C"/>
</dbReference>
<dbReference type="Pfam" id="PF01915">
    <property type="entry name" value="Glyco_hydro_3_C"/>
    <property type="match status" value="1"/>
</dbReference>
<proteinExistence type="inferred from homology"/>
<dbReference type="InterPro" id="IPR036962">
    <property type="entry name" value="Glyco_hydro_3_N_sf"/>
</dbReference>
<keyword evidence="4" id="KW-0732">Signal</keyword>
<keyword evidence="7" id="KW-1133">Transmembrane helix</keyword>
<evidence type="ECO:0000256" key="4">
    <source>
        <dbReference type="ARBA" id="ARBA00022729"/>
    </source>
</evidence>
<dbReference type="InterPro" id="IPR036881">
    <property type="entry name" value="Glyco_hydro_3_C_sf"/>
</dbReference>
<organism evidence="10 11">
    <name type="scientific">Sediminicola luteus</name>
    <dbReference type="NCBI Taxonomy" id="319238"/>
    <lineage>
        <taxon>Bacteria</taxon>
        <taxon>Pseudomonadati</taxon>
        <taxon>Bacteroidota</taxon>
        <taxon>Flavobacteriia</taxon>
        <taxon>Flavobacteriales</taxon>
        <taxon>Flavobacteriaceae</taxon>
        <taxon>Sediminicola</taxon>
    </lineage>
</organism>
<comment type="catalytic activity">
    <reaction evidence="1">
        <text>Hydrolysis of terminal, non-reducing beta-D-glucosyl residues with release of beta-D-glucose.</text>
        <dbReference type="EC" id="3.2.1.21"/>
    </reaction>
</comment>
<dbReference type="Gene3D" id="3.40.50.1700">
    <property type="entry name" value="Glycoside hydrolase family 3 C-terminal domain"/>
    <property type="match status" value="1"/>
</dbReference>
<evidence type="ECO:0000256" key="5">
    <source>
        <dbReference type="ARBA" id="ARBA00022801"/>
    </source>
</evidence>
<evidence type="ECO:0000256" key="2">
    <source>
        <dbReference type="ARBA" id="ARBA00005336"/>
    </source>
</evidence>
<evidence type="ECO:0000256" key="7">
    <source>
        <dbReference type="SAM" id="Phobius"/>
    </source>
</evidence>
<dbReference type="InterPro" id="IPR001764">
    <property type="entry name" value="Glyco_hydro_3_N"/>
</dbReference>
<comment type="similarity">
    <text evidence="2">Belongs to the glycosyl hydrolase 3 family.</text>
</comment>
<name>A0A2A4G6I6_9FLAO</name>
<dbReference type="Gene3D" id="3.20.20.300">
    <property type="entry name" value="Glycoside hydrolase, family 3, N-terminal domain"/>
    <property type="match status" value="1"/>
</dbReference>
<keyword evidence="7" id="KW-0812">Transmembrane</keyword>
<keyword evidence="7" id="KW-0472">Membrane</keyword>
<dbReference type="Pfam" id="PF00933">
    <property type="entry name" value="Glyco_hydro_3"/>
    <property type="match status" value="1"/>
</dbReference>
<dbReference type="AlphaFoldDB" id="A0A2A4G6I6"/>
<dbReference type="SUPFAM" id="SSF51445">
    <property type="entry name" value="(Trans)glycosidases"/>
    <property type="match status" value="1"/>
</dbReference>
<dbReference type="EMBL" id="NBWU01000003">
    <property type="protein sequence ID" value="PCE64257.1"/>
    <property type="molecule type" value="Genomic_DNA"/>
</dbReference>
<keyword evidence="6" id="KW-0326">Glycosidase</keyword>
<feature type="transmembrane region" description="Helical" evidence="7">
    <location>
        <begin position="12"/>
        <end position="29"/>
    </location>
</feature>
<keyword evidence="5" id="KW-0378">Hydrolase</keyword>
<evidence type="ECO:0000259" key="9">
    <source>
        <dbReference type="Pfam" id="PF01915"/>
    </source>
</evidence>
<sequence>MRKYIKKIAKILGVILGLIVILFLGYYAISAYKVGQVYDELYDEVVTLEIDGVSFRDLNKNGVLDVYEDHRAPIEDRVQDVVSQMTLEEKAGTMFINMMGMRNTGELVDLPFIPSSPFDGLSLMMPRASEVLVEKKMNSFNTFHAYDAAIMAKFNNTIQKVAEKTRLGIPVTLATDPRHGVANNPGAAIYTPAFSEWPSFLGLAATRDTLLVREFGDMARQEYLSVGLRLALHPMADLATEPRWGRNNGTFGEDAHLSAQMTKAYVLGFQGDSLSKTSVACMTKHFSGGGAQKDGEDAHFEYGKEQVYPGDNFDYHIIPFEDGAFPAKTAQIMPYYGIPVGQTTEDVAFGFNKDVITGILRDSLGFDGVVCTDWNIITETFMGPGRAWGVEHLTELQRVKKVLDAGCDQFGGEAIPEMIVELVQSGEVPESRIDVSVARILRDKFRLGLFDNPYVDVDKAEKVAGAENFRVAGLKAQAKSTVLLKNSGQTLPLSTGIKLYVHGVDDKSPYANWATLVETPAEADMALVRVRTPFEERTDSFLERFFHQGRLFFTDGEKAEYLRVMETVPTVLVANLERPAILTDLDKEAVAVLAEFGTSEGVLADILFGKREPEGKLPFQLPSSWESVQTQKEDVPFDLEAPLYDFGHGLPN</sequence>
<evidence type="ECO:0000313" key="10">
    <source>
        <dbReference type="EMBL" id="PCE64257.1"/>
    </source>
</evidence>
<dbReference type="PRINTS" id="PR00133">
    <property type="entry name" value="GLHYDRLASE3"/>
</dbReference>
<evidence type="ECO:0000256" key="6">
    <source>
        <dbReference type="ARBA" id="ARBA00023295"/>
    </source>
</evidence>
<protein>
    <recommendedName>
        <fullName evidence="3">beta-glucosidase</fullName>
        <ecNumber evidence="3">3.2.1.21</ecNumber>
    </recommendedName>
</protein>
<comment type="caution">
    <text evidence="10">The sequence shown here is derived from an EMBL/GenBank/DDBJ whole genome shotgun (WGS) entry which is preliminary data.</text>
</comment>
<dbReference type="InterPro" id="IPR017853">
    <property type="entry name" value="GH"/>
</dbReference>
<dbReference type="SUPFAM" id="SSF52279">
    <property type="entry name" value="Beta-D-glucan exohydrolase, C-terminal domain"/>
    <property type="match status" value="1"/>
</dbReference>
<dbReference type="RefSeq" id="WP_097440381.1">
    <property type="nucleotide sequence ID" value="NZ_KZ300476.1"/>
</dbReference>
<feature type="domain" description="Glycoside hydrolase family 3 C-terminal" evidence="9">
    <location>
        <begin position="515"/>
        <end position="650"/>
    </location>
</feature>
<dbReference type="Proteomes" id="UP000219559">
    <property type="component" value="Unassembled WGS sequence"/>
</dbReference>
<evidence type="ECO:0000313" key="11">
    <source>
        <dbReference type="Proteomes" id="UP000219559"/>
    </source>
</evidence>
<gene>
    <name evidence="10" type="ORF">B7P33_08110</name>
</gene>
<feature type="domain" description="Glycoside hydrolase family 3 N-terminal" evidence="8">
    <location>
        <begin position="151"/>
        <end position="442"/>
    </location>
</feature>
<dbReference type="GO" id="GO:0008422">
    <property type="term" value="F:beta-glucosidase activity"/>
    <property type="evidence" value="ECO:0007669"/>
    <property type="project" value="UniProtKB-EC"/>
</dbReference>
<dbReference type="GO" id="GO:0009251">
    <property type="term" value="P:glucan catabolic process"/>
    <property type="evidence" value="ECO:0007669"/>
    <property type="project" value="TreeGrafter"/>
</dbReference>
<evidence type="ECO:0000256" key="1">
    <source>
        <dbReference type="ARBA" id="ARBA00000448"/>
    </source>
</evidence>